<keyword evidence="7" id="KW-1185">Reference proteome</keyword>
<comment type="caution">
    <text evidence="6">The sequence shown here is derived from an EMBL/GenBank/DDBJ whole genome shotgun (WGS) entry which is preliminary data.</text>
</comment>
<protein>
    <submittedName>
        <fullName evidence="6">Uncharacterized protein</fullName>
    </submittedName>
</protein>
<dbReference type="SUPFAM" id="SSF101898">
    <property type="entry name" value="NHL repeat"/>
    <property type="match status" value="1"/>
</dbReference>
<evidence type="ECO:0000256" key="5">
    <source>
        <dbReference type="SAM" id="SignalP"/>
    </source>
</evidence>
<evidence type="ECO:0000256" key="2">
    <source>
        <dbReference type="ARBA" id="ARBA00009127"/>
    </source>
</evidence>
<dbReference type="Gene3D" id="2.120.10.30">
    <property type="entry name" value="TolB, C-terminal domain"/>
    <property type="match status" value="1"/>
</dbReference>
<dbReference type="OrthoDB" id="6624404at2759"/>
<dbReference type="GO" id="GO:0005576">
    <property type="term" value="C:extracellular region"/>
    <property type="evidence" value="ECO:0007669"/>
    <property type="project" value="UniProtKB-SubCell"/>
</dbReference>
<evidence type="ECO:0000256" key="3">
    <source>
        <dbReference type="ARBA" id="ARBA00022525"/>
    </source>
</evidence>
<evidence type="ECO:0000313" key="6">
    <source>
        <dbReference type="EMBL" id="KAF7995918.1"/>
    </source>
</evidence>
<feature type="chain" id="PRO_5032640137" evidence="5">
    <location>
        <begin position="20"/>
        <end position="361"/>
    </location>
</feature>
<name>A0A834Y1D1_APHGI</name>
<evidence type="ECO:0000256" key="4">
    <source>
        <dbReference type="ARBA" id="ARBA00022729"/>
    </source>
</evidence>
<dbReference type="PANTHER" id="PTHR10009">
    <property type="entry name" value="PROTEIN YELLOW-RELATED"/>
    <property type="match status" value="1"/>
</dbReference>
<dbReference type="AlphaFoldDB" id="A0A834Y1D1"/>
<comment type="similarity">
    <text evidence="2">Belongs to the major royal jelly protein family.</text>
</comment>
<gene>
    <name evidence="6" type="ORF">HCN44_007025</name>
</gene>
<dbReference type="Proteomes" id="UP000639338">
    <property type="component" value="Unassembled WGS sequence"/>
</dbReference>
<comment type="subcellular location">
    <subcellularLocation>
        <location evidence="1">Secreted</location>
    </subcellularLocation>
</comment>
<accession>A0A834Y1D1</accession>
<organism evidence="6 7">
    <name type="scientific">Aphidius gifuensis</name>
    <name type="common">Parasitoid wasp</name>
    <dbReference type="NCBI Taxonomy" id="684658"/>
    <lineage>
        <taxon>Eukaryota</taxon>
        <taxon>Metazoa</taxon>
        <taxon>Ecdysozoa</taxon>
        <taxon>Arthropoda</taxon>
        <taxon>Hexapoda</taxon>
        <taxon>Insecta</taxon>
        <taxon>Pterygota</taxon>
        <taxon>Neoptera</taxon>
        <taxon>Endopterygota</taxon>
        <taxon>Hymenoptera</taxon>
        <taxon>Apocrita</taxon>
        <taxon>Ichneumonoidea</taxon>
        <taxon>Braconidae</taxon>
        <taxon>Aphidiinae</taxon>
        <taxon>Aphidius</taxon>
    </lineage>
</organism>
<proteinExistence type="inferred from homology"/>
<dbReference type="InterPro" id="IPR011042">
    <property type="entry name" value="6-blade_b-propeller_TolB-like"/>
</dbReference>
<feature type="signal peptide" evidence="5">
    <location>
        <begin position="1"/>
        <end position="19"/>
    </location>
</feature>
<dbReference type="InterPro" id="IPR017996">
    <property type="entry name" value="MRJP/yellow-related"/>
</dbReference>
<evidence type="ECO:0000256" key="1">
    <source>
        <dbReference type="ARBA" id="ARBA00004613"/>
    </source>
</evidence>
<dbReference type="PANTHER" id="PTHR10009:SF18">
    <property type="entry name" value="PROTEIN YELLOW-LIKE PROTEIN"/>
    <property type="match status" value="1"/>
</dbReference>
<sequence>MNLLLILNYLQFFFSLCFCSIEWDFSGVNLPNDVPIWRFAFWRNRVFLALPRWKKRQINWPTLLEAPWHNDAEIINLKYPVKYFENYNQNINENSINCNNLMSITGLDVDLRGRLWILDAPRFTFCPAKILIYDLQKNKEISRSCLSQVPTSGLKTLVVDQVTSASGYRAFIGDPGDDSIIIYSLGFSGRNKWWKLKLRHDKKIPRVYTTDMAISKKLSKIYLTGSASNGIFSIPLESARHNEPNSRFIQYVNVTYHGSKIGTSSGLCCDVNGGLHYFLVSQHASVRWDMKTTLKAEGHSVVLQNEQVPIIIDYKMDNQKNILGLINYRHPFINKSIYDIDYEWIPKTRIIKVWKHKRSLP</sequence>
<evidence type="ECO:0000313" key="7">
    <source>
        <dbReference type="Proteomes" id="UP000639338"/>
    </source>
</evidence>
<reference evidence="6 7" key="1">
    <citation type="submission" date="2020-08" db="EMBL/GenBank/DDBJ databases">
        <title>Aphidius gifuensis genome sequencing and assembly.</title>
        <authorList>
            <person name="Du Z."/>
        </authorList>
    </citation>
    <scope>NUCLEOTIDE SEQUENCE [LARGE SCALE GENOMIC DNA]</scope>
    <source>
        <strain evidence="6">YNYX2018</strain>
        <tissue evidence="6">Adults</tissue>
    </source>
</reference>
<keyword evidence="4 5" id="KW-0732">Signal</keyword>
<keyword evidence="3" id="KW-0964">Secreted</keyword>
<dbReference type="Pfam" id="PF03022">
    <property type="entry name" value="MRJP"/>
    <property type="match status" value="1"/>
</dbReference>
<dbReference type="EMBL" id="JACMRX010000002">
    <property type="protein sequence ID" value="KAF7995918.1"/>
    <property type="molecule type" value="Genomic_DNA"/>
</dbReference>